<dbReference type="InterPro" id="IPR007569">
    <property type="entry name" value="DUF559"/>
</dbReference>
<dbReference type="EMBL" id="MT141381">
    <property type="protein sequence ID" value="QJA59719.1"/>
    <property type="molecule type" value="Genomic_DNA"/>
</dbReference>
<dbReference type="EMBL" id="MT142230">
    <property type="protein sequence ID" value="QJA76535.1"/>
    <property type="molecule type" value="Genomic_DNA"/>
</dbReference>
<proteinExistence type="predicted"/>
<dbReference type="SUPFAM" id="SSF52980">
    <property type="entry name" value="Restriction endonuclease-like"/>
    <property type="match status" value="1"/>
</dbReference>
<dbReference type="InterPro" id="IPR011335">
    <property type="entry name" value="Restrct_endonuc-II-like"/>
</dbReference>
<organism evidence="3">
    <name type="scientific">viral metagenome</name>
    <dbReference type="NCBI Taxonomy" id="1070528"/>
    <lineage>
        <taxon>unclassified sequences</taxon>
        <taxon>metagenomes</taxon>
        <taxon>organismal metagenomes</taxon>
    </lineage>
</organism>
<evidence type="ECO:0000313" key="2">
    <source>
        <dbReference type="EMBL" id="QJA59719.1"/>
    </source>
</evidence>
<dbReference type="Pfam" id="PF04480">
    <property type="entry name" value="DUF559"/>
    <property type="match status" value="1"/>
</dbReference>
<dbReference type="AlphaFoldDB" id="A0A6M3K6A0"/>
<accession>A0A6M3K6A0</accession>
<sequence>MNTQIMSDIEAIVYDWLVKRSIEFTFQSSMMGGRYELGGAIADFRLDELYIILRVQGDYFHTQINKQATDSVQRELLESQGWTVVDIWGSDLETPAEVNSTLEKALLGEEVL</sequence>
<evidence type="ECO:0000259" key="1">
    <source>
        <dbReference type="Pfam" id="PF04480"/>
    </source>
</evidence>
<dbReference type="Gene3D" id="3.40.960.10">
    <property type="entry name" value="VSR Endonuclease"/>
    <property type="match status" value="1"/>
</dbReference>
<protein>
    <recommendedName>
        <fullName evidence="1">DUF559 domain-containing protein</fullName>
    </recommendedName>
</protein>
<evidence type="ECO:0000313" key="3">
    <source>
        <dbReference type="EMBL" id="QJA76535.1"/>
    </source>
</evidence>
<feature type="domain" description="DUF559" evidence="1">
    <location>
        <begin position="10"/>
        <end position="94"/>
    </location>
</feature>
<reference evidence="3" key="1">
    <citation type="submission" date="2020-03" db="EMBL/GenBank/DDBJ databases">
        <title>The deep terrestrial virosphere.</title>
        <authorList>
            <person name="Holmfeldt K."/>
            <person name="Nilsson E."/>
            <person name="Simone D."/>
            <person name="Lopez-Fernandez M."/>
            <person name="Wu X."/>
            <person name="de Brujin I."/>
            <person name="Lundin D."/>
            <person name="Andersson A."/>
            <person name="Bertilsson S."/>
            <person name="Dopson M."/>
        </authorList>
    </citation>
    <scope>NUCLEOTIDE SEQUENCE</scope>
    <source>
        <strain evidence="3">MM415A01489</strain>
        <strain evidence="2">MM415B01245</strain>
    </source>
</reference>
<name>A0A6M3K6A0_9ZZZZ</name>
<gene>
    <name evidence="3" type="ORF">MM415A01489_0013</name>
    <name evidence="2" type="ORF">MM415B01245_0031</name>
</gene>